<dbReference type="EMBL" id="JAGGLB010000032">
    <property type="protein sequence ID" value="MBP1995300.1"/>
    <property type="molecule type" value="Genomic_DNA"/>
</dbReference>
<keyword evidence="2" id="KW-1185">Reference proteome</keyword>
<organism evidence="1 2">
    <name type="scientific">Paenibacillus eucommiae</name>
    <dbReference type="NCBI Taxonomy" id="1355755"/>
    <lineage>
        <taxon>Bacteria</taxon>
        <taxon>Bacillati</taxon>
        <taxon>Bacillota</taxon>
        <taxon>Bacilli</taxon>
        <taxon>Bacillales</taxon>
        <taxon>Paenibacillaceae</taxon>
        <taxon>Paenibacillus</taxon>
    </lineage>
</organism>
<name>A0ABS4J644_9BACL</name>
<comment type="caution">
    <text evidence="1">The sequence shown here is derived from an EMBL/GenBank/DDBJ whole genome shotgun (WGS) entry which is preliminary data.</text>
</comment>
<evidence type="ECO:0000313" key="1">
    <source>
        <dbReference type="EMBL" id="MBP1995300.1"/>
    </source>
</evidence>
<protein>
    <submittedName>
        <fullName evidence="1">Uncharacterized protein</fullName>
    </submittedName>
</protein>
<accession>A0ABS4J644</accession>
<gene>
    <name evidence="1" type="ORF">J2Z66_006942</name>
</gene>
<evidence type="ECO:0000313" key="2">
    <source>
        <dbReference type="Proteomes" id="UP001519287"/>
    </source>
</evidence>
<reference evidence="1 2" key="1">
    <citation type="submission" date="2021-03" db="EMBL/GenBank/DDBJ databases">
        <title>Genomic Encyclopedia of Type Strains, Phase IV (KMG-IV): sequencing the most valuable type-strain genomes for metagenomic binning, comparative biology and taxonomic classification.</title>
        <authorList>
            <person name="Goeker M."/>
        </authorList>
    </citation>
    <scope>NUCLEOTIDE SEQUENCE [LARGE SCALE GENOMIC DNA]</scope>
    <source>
        <strain evidence="1 2">DSM 26048</strain>
    </source>
</reference>
<dbReference type="Proteomes" id="UP001519287">
    <property type="component" value="Unassembled WGS sequence"/>
</dbReference>
<sequence>MIYGIDAHIHLDMYEISRAVHIVEEASCEHSRTCSGIPALGFQPLNDRAKTPFSEAGIRCLRLSS</sequence>
<dbReference type="RefSeq" id="WP_312894895.1">
    <property type="nucleotide sequence ID" value="NZ_JAGGLB010000032.1"/>
</dbReference>
<proteinExistence type="predicted"/>